<dbReference type="AlphaFoldDB" id="A0A2A2HV92"/>
<evidence type="ECO:0000256" key="1">
    <source>
        <dbReference type="SAM" id="Phobius"/>
    </source>
</evidence>
<accession>A0A2A2HV92</accession>
<reference evidence="2 3" key="1">
    <citation type="journal article" date="2017" name="BMC Genomics">
        <title>Genomic analysis of methanogenic archaea reveals a shift towards energy conservation.</title>
        <authorList>
            <person name="Gilmore S.P."/>
            <person name="Henske J.K."/>
            <person name="Sexton J.A."/>
            <person name="Solomon K.V."/>
            <person name="Seppala S."/>
            <person name="Yoo J.I."/>
            <person name="Huyett L.M."/>
            <person name="Pressman A."/>
            <person name="Cogan J.Z."/>
            <person name="Kivenson V."/>
            <person name="Peng X."/>
            <person name="Tan Y."/>
            <person name="Valentine D.L."/>
            <person name="O'Malley M.A."/>
        </authorList>
    </citation>
    <scope>NUCLEOTIDE SEQUENCE [LARGE SCALE GENOMIC DNA]</scope>
    <source>
        <strain evidence="2 3">MC-15</strain>
    </source>
</reference>
<dbReference type="RefSeq" id="WP_245859884.1">
    <property type="nucleotide sequence ID" value="NZ_LMVP01000101.1"/>
</dbReference>
<name>A0A2A2HV92_9EURY</name>
<organism evidence="2 3">
    <name type="scientific">Methanosarcina spelaei</name>
    <dbReference type="NCBI Taxonomy" id="1036679"/>
    <lineage>
        <taxon>Archaea</taxon>
        <taxon>Methanobacteriati</taxon>
        <taxon>Methanobacteriota</taxon>
        <taxon>Stenosarchaea group</taxon>
        <taxon>Methanomicrobia</taxon>
        <taxon>Methanosarcinales</taxon>
        <taxon>Methanosarcinaceae</taxon>
        <taxon>Methanosarcina</taxon>
    </lineage>
</organism>
<dbReference type="EMBL" id="LMVP01000101">
    <property type="protein sequence ID" value="PAV13322.1"/>
    <property type="molecule type" value="Genomic_DNA"/>
</dbReference>
<keyword evidence="3" id="KW-1185">Reference proteome</keyword>
<evidence type="ECO:0000313" key="2">
    <source>
        <dbReference type="EMBL" id="PAV13322.1"/>
    </source>
</evidence>
<dbReference type="Proteomes" id="UP000218164">
    <property type="component" value="Unassembled WGS sequence"/>
</dbReference>
<keyword evidence="1" id="KW-1133">Transmembrane helix</keyword>
<feature type="transmembrane region" description="Helical" evidence="1">
    <location>
        <begin position="26"/>
        <end position="50"/>
    </location>
</feature>
<gene>
    <name evidence="2" type="ORF">ASJ81_04945</name>
</gene>
<evidence type="ECO:0000313" key="3">
    <source>
        <dbReference type="Proteomes" id="UP000218164"/>
    </source>
</evidence>
<sequence>MGAEKMQKDNSDKIGFEKKFFSHSEFATSTVIGAVLLLGIISSALTIVYVGCIPEWKNDAEYSHMGDVCEDMAEVKSKIDMMSIILASNPDSSYSNSLNPSSSAPQLIMSVPFNMGGGDLPLVGPIKSSGTLAVNKDNCKIGIVATVVTPNGSTSRSQLINCGTITYNSQNNYYVDQAFSYENGAIILNQNQVPGQEDQSVMMLYPSIRISKALDDNSAATKYNFTINNIRTFQPYVPPKVISSNRGCSLRLIGINYRDYRSLYEINETVGENLTRLELTVWTEHPAAWEQYFKKITKDANIDSLDYDLECPPEVPFVRLTFPQTNTKGLKGLYVSETVIKAEPGIGLN</sequence>
<comment type="caution">
    <text evidence="2">The sequence shown here is derived from an EMBL/GenBank/DDBJ whole genome shotgun (WGS) entry which is preliminary data.</text>
</comment>
<protein>
    <submittedName>
        <fullName evidence="2">Uncharacterized protein</fullName>
    </submittedName>
</protein>
<keyword evidence="1" id="KW-0812">Transmembrane</keyword>
<keyword evidence="1" id="KW-0472">Membrane</keyword>
<proteinExistence type="predicted"/>